<reference evidence="1" key="1">
    <citation type="submission" date="2023-09" db="UniProtKB">
        <authorList>
            <consortium name="Ensembl"/>
        </authorList>
    </citation>
    <scope>IDENTIFICATION</scope>
</reference>
<dbReference type="Ensembl" id="ENSCCNT00000020312.1">
    <property type="protein sequence ID" value="ENSCCNP00000015551.1"/>
    <property type="gene ID" value="ENSCCNG00000015941.1"/>
</dbReference>
<accession>A0A8C0WQD6</accession>
<dbReference type="AlphaFoldDB" id="A0A8C0WQD6"/>
<protein>
    <submittedName>
        <fullName evidence="1">Uncharacterized protein</fullName>
    </submittedName>
</protein>
<proteinExistence type="predicted"/>
<organism evidence="1">
    <name type="scientific">Castor canadensis</name>
    <name type="common">American beaver</name>
    <dbReference type="NCBI Taxonomy" id="51338"/>
    <lineage>
        <taxon>Eukaryota</taxon>
        <taxon>Metazoa</taxon>
        <taxon>Chordata</taxon>
        <taxon>Craniata</taxon>
        <taxon>Vertebrata</taxon>
        <taxon>Euteleostomi</taxon>
        <taxon>Mammalia</taxon>
        <taxon>Eutheria</taxon>
        <taxon>Euarchontoglires</taxon>
        <taxon>Glires</taxon>
        <taxon>Rodentia</taxon>
        <taxon>Castorimorpha</taxon>
        <taxon>Castoridae</taxon>
        <taxon>Castor</taxon>
    </lineage>
</organism>
<dbReference type="PANTHER" id="PTHR19446">
    <property type="entry name" value="REVERSE TRANSCRIPTASES"/>
    <property type="match status" value="1"/>
</dbReference>
<name>A0A8C0WQD6_CASCN</name>
<evidence type="ECO:0000313" key="1">
    <source>
        <dbReference type="Ensembl" id="ENSCCNP00000015551.1"/>
    </source>
</evidence>
<sequence>MKPHNYEQLIFDKGAKNIRWRNSSLFNKNCWENWLAVCKKLKLDPCISPYTNINSKWIKDLNIRPQTLKLIQERVGNTLELVGIGKNFLNETPAAQQLRDSIDKWDLIKLKSFCSSKEMVSKLKRTPTEWEKIFANYTSDKGLITRIYRELKKLNSPKTNEPIKKWACELNRTFSKEEIQMARKHMKKCSPSLAIKEMQIKTTLRFHLTPVRIAIISNTTNNRCCEDAGKKEPFTLLVGM</sequence>